<proteinExistence type="predicted"/>
<accession>A0A6J7E9T7</accession>
<dbReference type="Gene3D" id="3.30.1910.20">
    <property type="entry name" value="asparaginyl-tRNA synthetase, N-terminal domain"/>
    <property type="match status" value="1"/>
</dbReference>
<dbReference type="InterPro" id="IPR008983">
    <property type="entry name" value="Tumour_necrosis_fac-like_dom"/>
</dbReference>
<name>A0A6J7E9T7_9ZZZZ</name>
<gene>
    <name evidence="1" type="ORF">UFOPK3472_00462</name>
</gene>
<dbReference type="EMBL" id="CAFBLX010000018">
    <property type="protein sequence ID" value="CAB4879301.1"/>
    <property type="molecule type" value="Genomic_DNA"/>
</dbReference>
<protein>
    <submittedName>
        <fullName evidence="1">Unannotated protein</fullName>
    </submittedName>
</protein>
<sequence>MDKGLNIVAGANVNVTAQNGGGGNIQLNALPGYQLGPNQVGFGQIQLNAYGSSNQVLGLGGKIDITAYSGGVGEYGSATSRVSLSAATLALSAGAAPTLPATAGSVNLFGQDIISIVAAPIPPILPQFPESVYIYGLGVPFIAGGVRLESPNGIQLAGNSDLYATDIYPYTSLGLNLKGRASVPGPAADVTIADCASIVMRSAATISDVTALTMAGVGTINGVKAITADTGNLTIQGSGLITPYLVSMANVNTIAFEPSGTGGTGAITNVQTINGVAYPPPLPPIGDVADWALFPAKQAVDMSGNGITNLASIATLTNASITSAGSLGIFSDAADLSLAADNGGNVNIGTGNAGNINIQTAGMGHNLTLAGDTVSITGATDTNITALGGNVNIVASVAVSLQAPVTVGAVPAPQDIALYGNLNASADVVSSSGTNNYSLNTIGALVGGIPSGFRDATEFYVSFDGNDVTGLGSILSPYKTIQKAITQAELVSAQQQICVIQVASGHYVENLTFAKGYVVLNGTLQSQTGNEVCEITGSISIACAGADDVFNRQVTFQGFNLTCGFGQAITDTSTAAHTVTFQDCKCFVVNQFFISTSTATDMRLYLTNVEVQQTSVASTLPVIVSNIGLVECERLDMAIAGNCSAMVIGGTSVLARLSLATLDTANGGTTLLPLLSITSTTLLTHSLGNVAFSFTGAGVKTATNAMFIGSSVATAIIMLNCVFTLLGTASSTNNCIGYNGVGSPNIAGINNTSLSVNVLLPQTTSVQSGIAQTQYINIQPPGLATYSSTADQVIAVSGTPQALTYNTTQFNQGTTLVANSRVYANAQGNYNLSYSVELQHAGIGIAQIATTFLKKNGTTIANTGRQWTITSASFQNAATAEFVVSLNAGDYVEVFFSGDTSLSANATAAAGALPAIPSVVFNIKQFR</sequence>
<evidence type="ECO:0000313" key="1">
    <source>
        <dbReference type="EMBL" id="CAB4879301.1"/>
    </source>
</evidence>
<dbReference type="Gene3D" id="2.60.120.40">
    <property type="match status" value="1"/>
</dbReference>
<dbReference type="AlphaFoldDB" id="A0A6J7E9T7"/>
<reference evidence="1" key="1">
    <citation type="submission" date="2020-05" db="EMBL/GenBank/DDBJ databases">
        <authorList>
            <person name="Chiriac C."/>
            <person name="Salcher M."/>
            <person name="Ghai R."/>
            <person name="Kavagutti S V."/>
        </authorList>
    </citation>
    <scope>NUCLEOTIDE SEQUENCE</scope>
</reference>
<organism evidence="1">
    <name type="scientific">freshwater metagenome</name>
    <dbReference type="NCBI Taxonomy" id="449393"/>
    <lineage>
        <taxon>unclassified sequences</taxon>
        <taxon>metagenomes</taxon>
        <taxon>ecological metagenomes</taxon>
    </lineage>
</organism>